<name>A0A077ZYF2_STYLE</name>
<protein>
    <submittedName>
        <fullName evidence="3">Uncharacterized protein</fullName>
    </submittedName>
</protein>
<feature type="coiled-coil region" evidence="1">
    <location>
        <begin position="8"/>
        <end position="80"/>
    </location>
</feature>
<proteinExistence type="predicted"/>
<evidence type="ECO:0000256" key="1">
    <source>
        <dbReference type="SAM" id="Coils"/>
    </source>
</evidence>
<evidence type="ECO:0000313" key="4">
    <source>
        <dbReference type="Proteomes" id="UP000039865"/>
    </source>
</evidence>
<gene>
    <name evidence="3" type="primary">Contig14048.g14978</name>
    <name evidence="3" type="ORF">STYLEM_3226</name>
</gene>
<sequence>MGNSSDIFLKCYNELKHLEEKLKDQQKEKSQRIIKRKSVEKISEKMKITKEKIEDKMRFLEELAQKMQFQEQLMQDLIKDHFKLFQRGRVIQTPNEKVQQDKAQDRQIDDIESPLRNF</sequence>
<dbReference type="InParanoid" id="A0A077ZYF2"/>
<feature type="region of interest" description="Disordered" evidence="2">
    <location>
        <begin position="93"/>
        <end position="118"/>
    </location>
</feature>
<evidence type="ECO:0000256" key="2">
    <source>
        <dbReference type="SAM" id="MobiDB-lite"/>
    </source>
</evidence>
<keyword evidence="1" id="KW-0175">Coiled coil</keyword>
<organism evidence="3 4">
    <name type="scientific">Stylonychia lemnae</name>
    <name type="common">Ciliate</name>
    <dbReference type="NCBI Taxonomy" id="5949"/>
    <lineage>
        <taxon>Eukaryota</taxon>
        <taxon>Sar</taxon>
        <taxon>Alveolata</taxon>
        <taxon>Ciliophora</taxon>
        <taxon>Intramacronucleata</taxon>
        <taxon>Spirotrichea</taxon>
        <taxon>Stichotrichia</taxon>
        <taxon>Sporadotrichida</taxon>
        <taxon>Oxytrichidae</taxon>
        <taxon>Stylonychinae</taxon>
        <taxon>Stylonychia</taxon>
    </lineage>
</organism>
<feature type="compositionally biased region" description="Basic and acidic residues" evidence="2">
    <location>
        <begin position="98"/>
        <end position="109"/>
    </location>
</feature>
<reference evidence="3 4" key="1">
    <citation type="submission" date="2014-06" db="EMBL/GenBank/DDBJ databases">
        <authorList>
            <person name="Swart Estienne"/>
        </authorList>
    </citation>
    <scope>NUCLEOTIDE SEQUENCE [LARGE SCALE GENOMIC DNA]</scope>
    <source>
        <strain evidence="3 4">130c</strain>
    </source>
</reference>
<evidence type="ECO:0000313" key="3">
    <source>
        <dbReference type="EMBL" id="CDW74232.1"/>
    </source>
</evidence>
<dbReference type="EMBL" id="CCKQ01003124">
    <property type="protein sequence ID" value="CDW74232.1"/>
    <property type="molecule type" value="Genomic_DNA"/>
</dbReference>
<dbReference type="AlphaFoldDB" id="A0A077ZYF2"/>
<accession>A0A077ZYF2</accession>
<keyword evidence="4" id="KW-1185">Reference proteome</keyword>
<dbReference type="Proteomes" id="UP000039865">
    <property type="component" value="Unassembled WGS sequence"/>
</dbReference>